<protein>
    <recommendedName>
        <fullName evidence="1">DUF7683 domain-containing protein</fullName>
    </recommendedName>
</protein>
<dbReference type="STRING" id="400092.PKOR_10655"/>
<evidence type="ECO:0000313" key="3">
    <source>
        <dbReference type="Proteomes" id="UP000033109"/>
    </source>
</evidence>
<gene>
    <name evidence="2" type="ORF">PKOR_10655</name>
</gene>
<feature type="domain" description="DUF7683" evidence="1">
    <location>
        <begin position="5"/>
        <end position="74"/>
    </location>
</feature>
<dbReference type="KEGG" id="pko:PKOR_10655"/>
<dbReference type="RefSeq" id="WP_046310664.1">
    <property type="nucleotide sequence ID" value="NZ_CBCSCY010000005.1"/>
</dbReference>
<dbReference type="OrthoDB" id="1494903at2"/>
<keyword evidence="3" id="KW-1185">Reference proteome</keyword>
<proteinExistence type="predicted"/>
<accession>A0A0E3ZE73</accession>
<name>A0A0E3ZE73_9BACT</name>
<dbReference type="AlphaFoldDB" id="A0A0E3ZE73"/>
<dbReference type="Proteomes" id="UP000033109">
    <property type="component" value="Chromosome"/>
</dbReference>
<sequence>MKVIRQFNVFDRETDKLVEEILITDFKLEEIKGVIRPSKHDPALYDCYEVEGSLKEYFEGLGYSFDLESKIYFLCCFQDKE</sequence>
<dbReference type="PATRIC" id="fig|400092.3.peg.2330"/>
<evidence type="ECO:0000259" key="1">
    <source>
        <dbReference type="Pfam" id="PF24731"/>
    </source>
</evidence>
<dbReference type="HOGENOM" id="CLU_2570900_0_0_10"/>
<reference evidence="2 3" key="1">
    <citation type="journal article" date="2015" name="Sci. Rep.">
        <title>Unraveling adaptation of Pontibacter korlensis to radiation and infertility in desert through complete genome and comparative transcriptomic analysis.</title>
        <authorList>
            <person name="Dai J."/>
            <person name="Dai W."/>
            <person name="Qiu C."/>
            <person name="Yang Z."/>
            <person name="Zhang Y."/>
            <person name="Zhou M."/>
            <person name="Zhang L."/>
            <person name="Fang C."/>
            <person name="Gao Q."/>
            <person name="Yang Q."/>
            <person name="Li X."/>
            <person name="Wang Z."/>
            <person name="Wang Z."/>
            <person name="Jia Z."/>
            <person name="Chen X."/>
        </authorList>
    </citation>
    <scope>NUCLEOTIDE SEQUENCE [LARGE SCALE GENOMIC DNA]</scope>
    <source>
        <strain evidence="2 3">X14-1T</strain>
    </source>
</reference>
<organism evidence="2 3">
    <name type="scientific">Pontibacter korlensis</name>
    <dbReference type="NCBI Taxonomy" id="400092"/>
    <lineage>
        <taxon>Bacteria</taxon>
        <taxon>Pseudomonadati</taxon>
        <taxon>Bacteroidota</taxon>
        <taxon>Cytophagia</taxon>
        <taxon>Cytophagales</taxon>
        <taxon>Hymenobacteraceae</taxon>
        <taxon>Pontibacter</taxon>
    </lineage>
</organism>
<dbReference type="Pfam" id="PF24731">
    <property type="entry name" value="DUF7683"/>
    <property type="match status" value="1"/>
</dbReference>
<dbReference type="EMBL" id="CP009621">
    <property type="protein sequence ID" value="AKD03504.1"/>
    <property type="molecule type" value="Genomic_DNA"/>
</dbReference>
<dbReference type="InterPro" id="IPR056100">
    <property type="entry name" value="DUF7683"/>
</dbReference>
<evidence type="ECO:0000313" key="2">
    <source>
        <dbReference type="EMBL" id="AKD03504.1"/>
    </source>
</evidence>